<proteinExistence type="inferred from homology"/>
<dbReference type="Gene3D" id="3.40.50.300">
    <property type="entry name" value="P-loop containing nucleotide triphosphate hydrolases"/>
    <property type="match status" value="1"/>
</dbReference>
<dbReference type="STRING" id="1802525.A2975_01400"/>
<dbReference type="GO" id="GO:0006227">
    <property type="term" value="P:dUDP biosynthetic process"/>
    <property type="evidence" value="ECO:0007669"/>
    <property type="project" value="TreeGrafter"/>
</dbReference>
<comment type="caution">
    <text evidence="3">The sequence shown here is derived from an EMBL/GenBank/DDBJ whole genome shotgun (WGS) entry which is preliminary data.</text>
</comment>
<sequence length="232" mass="26791">MPNEREGSFVVVEGSDSSGKEVQSSLLHRALEKQGCSVRFLDFPRYDHFFGSLVGRYLKGEFGEVFDVHPALASLPFSLDRFEMKDTIAEWLESGDIIISNRFIGSNLAHMSAKLPANEREGFVEWLEELEHERLGIPREDLAVFLHVPARVGQKLTYAKDEKVYMRGLGRGDIHERSLQYLELVVQQFLWLAKNRKQWVEITCMVDETDLRPVEDIHKDIMRIIKERAIIT</sequence>
<evidence type="ECO:0000259" key="2">
    <source>
        <dbReference type="Pfam" id="PF02223"/>
    </source>
</evidence>
<dbReference type="Proteomes" id="UP000178429">
    <property type="component" value="Unassembled WGS sequence"/>
</dbReference>
<dbReference type="PANTHER" id="PTHR10344">
    <property type="entry name" value="THYMIDYLATE KINASE"/>
    <property type="match status" value="1"/>
</dbReference>
<name>A0A1F8C3R1_9BACT</name>
<reference evidence="3 4" key="1">
    <citation type="journal article" date="2016" name="Nat. Commun.">
        <title>Thousands of microbial genomes shed light on interconnected biogeochemical processes in an aquifer system.</title>
        <authorList>
            <person name="Anantharaman K."/>
            <person name="Brown C.T."/>
            <person name="Hug L.A."/>
            <person name="Sharon I."/>
            <person name="Castelle C.J."/>
            <person name="Probst A.J."/>
            <person name="Thomas B.C."/>
            <person name="Singh A."/>
            <person name="Wilkins M.J."/>
            <person name="Karaoz U."/>
            <person name="Brodie E.L."/>
            <person name="Williams K.H."/>
            <person name="Hubbard S.S."/>
            <person name="Banfield J.F."/>
        </authorList>
    </citation>
    <scope>NUCLEOTIDE SEQUENCE [LARGE SCALE GENOMIC DNA]</scope>
</reference>
<dbReference type="GO" id="GO:0004798">
    <property type="term" value="F:dTMP kinase activity"/>
    <property type="evidence" value="ECO:0007669"/>
    <property type="project" value="TreeGrafter"/>
</dbReference>
<organism evidence="3 4">
    <name type="scientific">Candidatus Woesebacteria bacterium RIFCSPLOWO2_01_FULL_44_14</name>
    <dbReference type="NCBI Taxonomy" id="1802525"/>
    <lineage>
        <taxon>Bacteria</taxon>
        <taxon>Candidatus Woeseibacteriota</taxon>
    </lineage>
</organism>
<dbReference type="EMBL" id="MGHL01000001">
    <property type="protein sequence ID" value="OGM70914.1"/>
    <property type="molecule type" value="Genomic_DNA"/>
</dbReference>
<evidence type="ECO:0000313" key="4">
    <source>
        <dbReference type="Proteomes" id="UP000178429"/>
    </source>
</evidence>
<feature type="domain" description="Thymidylate kinase-like" evidence="2">
    <location>
        <begin position="12"/>
        <end position="202"/>
    </location>
</feature>
<accession>A0A1F8C3R1</accession>
<dbReference type="GO" id="GO:0005737">
    <property type="term" value="C:cytoplasm"/>
    <property type="evidence" value="ECO:0007669"/>
    <property type="project" value="TreeGrafter"/>
</dbReference>
<evidence type="ECO:0000256" key="1">
    <source>
        <dbReference type="ARBA" id="ARBA00009776"/>
    </source>
</evidence>
<dbReference type="AlphaFoldDB" id="A0A1F8C3R1"/>
<dbReference type="GO" id="GO:0006233">
    <property type="term" value="P:dTDP biosynthetic process"/>
    <property type="evidence" value="ECO:0007669"/>
    <property type="project" value="TreeGrafter"/>
</dbReference>
<protein>
    <recommendedName>
        <fullName evidence="2">Thymidylate kinase-like domain-containing protein</fullName>
    </recommendedName>
</protein>
<dbReference type="Pfam" id="PF02223">
    <property type="entry name" value="Thymidylate_kin"/>
    <property type="match status" value="1"/>
</dbReference>
<dbReference type="GO" id="GO:0006235">
    <property type="term" value="P:dTTP biosynthetic process"/>
    <property type="evidence" value="ECO:0007669"/>
    <property type="project" value="TreeGrafter"/>
</dbReference>
<dbReference type="InterPro" id="IPR039430">
    <property type="entry name" value="Thymidylate_kin-like_dom"/>
</dbReference>
<gene>
    <name evidence="3" type="ORF">A2975_01400</name>
</gene>
<dbReference type="SUPFAM" id="SSF52540">
    <property type="entry name" value="P-loop containing nucleoside triphosphate hydrolases"/>
    <property type="match status" value="1"/>
</dbReference>
<evidence type="ECO:0000313" key="3">
    <source>
        <dbReference type="EMBL" id="OGM70914.1"/>
    </source>
</evidence>
<comment type="similarity">
    <text evidence="1">Belongs to the thymidylate kinase family.</text>
</comment>
<dbReference type="PANTHER" id="PTHR10344:SF1">
    <property type="entry name" value="THYMIDYLATE KINASE"/>
    <property type="match status" value="1"/>
</dbReference>
<dbReference type="InterPro" id="IPR027417">
    <property type="entry name" value="P-loop_NTPase"/>
</dbReference>